<dbReference type="InterPro" id="IPR013078">
    <property type="entry name" value="His_Pase_superF_clade-1"/>
</dbReference>
<dbReference type="SUPFAM" id="SSF53254">
    <property type="entry name" value="Phosphoglycerate mutase-like"/>
    <property type="match status" value="1"/>
</dbReference>
<gene>
    <name evidence="1" type="ORF">BTO30_15490</name>
</gene>
<name>A0A1Q8Q1W5_9BACI</name>
<keyword evidence="2" id="KW-1185">Reference proteome</keyword>
<dbReference type="EMBL" id="MSDU01000054">
    <property type="protein sequence ID" value="OLN21320.1"/>
    <property type="molecule type" value="Genomic_DNA"/>
</dbReference>
<dbReference type="InterPro" id="IPR029033">
    <property type="entry name" value="His_PPase_superfam"/>
</dbReference>
<proteinExistence type="predicted"/>
<dbReference type="Proteomes" id="UP000185568">
    <property type="component" value="Unassembled WGS sequence"/>
</dbReference>
<dbReference type="STRING" id="1714264.BTO30_15490"/>
<protein>
    <submittedName>
        <fullName evidence="1">Histidine phosphatase family protein</fullName>
    </submittedName>
</protein>
<organism evidence="1 2">
    <name type="scientific">Domibacillus antri</name>
    <dbReference type="NCBI Taxonomy" id="1714264"/>
    <lineage>
        <taxon>Bacteria</taxon>
        <taxon>Bacillati</taxon>
        <taxon>Bacillota</taxon>
        <taxon>Bacilli</taxon>
        <taxon>Bacillales</taxon>
        <taxon>Bacillaceae</taxon>
        <taxon>Domibacillus</taxon>
    </lineage>
</organism>
<evidence type="ECO:0000313" key="2">
    <source>
        <dbReference type="Proteomes" id="UP000185568"/>
    </source>
</evidence>
<sequence>MEITLVRHGKSVWIENKPITCQEFKNWVKEYDCNGVFEEKSYPVETLEKIAAANIIITSDLKRSVESANFLNSNSTAISDPLFCETELPIPLTKFWGLKLNASIWAVILRCLWFSGYSNGCESLSEAKRRAEKASKFLVKCAEEHNNVVLVGHGFLNMLIAKELKKAGWNGKRKTSSKHWHSTTYSFHQ</sequence>
<evidence type="ECO:0000313" key="1">
    <source>
        <dbReference type="EMBL" id="OLN21320.1"/>
    </source>
</evidence>
<comment type="caution">
    <text evidence="1">The sequence shown here is derived from an EMBL/GenBank/DDBJ whole genome shotgun (WGS) entry which is preliminary data.</text>
</comment>
<dbReference type="Pfam" id="PF00300">
    <property type="entry name" value="His_Phos_1"/>
    <property type="match status" value="1"/>
</dbReference>
<dbReference type="RefSeq" id="WP_075399607.1">
    <property type="nucleotide sequence ID" value="NZ_MSDU01000054.1"/>
</dbReference>
<dbReference type="Gene3D" id="3.40.50.1240">
    <property type="entry name" value="Phosphoglycerate mutase-like"/>
    <property type="match status" value="1"/>
</dbReference>
<dbReference type="AlphaFoldDB" id="A0A1Q8Q1W5"/>
<reference evidence="1 2" key="1">
    <citation type="submission" date="2016-12" db="EMBL/GenBank/DDBJ databases">
        <title>Domibacillus antri genome sequencing.</title>
        <authorList>
            <person name="Verma A."/>
            <person name="Krishnamurthi S."/>
        </authorList>
    </citation>
    <scope>NUCLEOTIDE SEQUENCE [LARGE SCALE GENOMIC DNA]</scope>
    <source>
        <strain evidence="1 2">XD80</strain>
    </source>
</reference>
<dbReference type="OrthoDB" id="1680942at2"/>
<accession>A0A1Q8Q1W5</accession>